<dbReference type="GO" id="GO:0015293">
    <property type="term" value="F:symporter activity"/>
    <property type="evidence" value="ECO:0007669"/>
    <property type="project" value="UniProtKB-KW"/>
</dbReference>
<keyword evidence="4" id="KW-1003">Cell membrane</keyword>
<protein>
    <recommendedName>
        <fullName evidence="10">Putative proline/betaine transporter</fullName>
    </recommendedName>
</protein>
<comment type="function">
    <text evidence="9">May be a proton symporter involved in the uptake of osmolytes such as proline and glycine betaine.</text>
</comment>
<dbReference type="SUPFAM" id="SSF103473">
    <property type="entry name" value="MFS general substrate transporter"/>
    <property type="match status" value="1"/>
</dbReference>
<dbReference type="InterPro" id="IPR020846">
    <property type="entry name" value="MFS_dom"/>
</dbReference>
<evidence type="ECO:0000256" key="8">
    <source>
        <dbReference type="ARBA" id="ARBA00023136"/>
    </source>
</evidence>
<feature type="transmembrane region" description="Helical" evidence="11">
    <location>
        <begin position="167"/>
        <end position="188"/>
    </location>
</feature>
<evidence type="ECO:0000256" key="5">
    <source>
        <dbReference type="ARBA" id="ARBA00022692"/>
    </source>
</evidence>
<dbReference type="InterPro" id="IPR036259">
    <property type="entry name" value="MFS_trans_sf"/>
</dbReference>
<organism evidence="13 14">
    <name type="scientific">Thermocatellispora tengchongensis</name>
    <dbReference type="NCBI Taxonomy" id="1073253"/>
    <lineage>
        <taxon>Bacteria</taxon>
        <taxon>Bacillati</taxon>
        <taxon>Actinomycetota</taxon>
        <taxon>Actinomycetes</taxon>
        <taxon>Streptosporangiales</taxon>
        <taxon>Streptosporangiaceae</taxon>
        <taxon>Thermocatellispora</taxon>
    </lineage>
</organism>
<name>A0A840P0T0_9ACTN</name>
<keyword evidence="3" id="KW-0813">Transport</keyword>
<evidence type="ECO:0000256" key="7">
    <source>
        <dbReference type="ARBA" id="ARBA00022989"/>
    </source>
</evidence>
<reference evidence="13 14" key="1">
    <citation type="submission" date="2020-08" db="EMBL/GenBank/DDBJ databases">
        <title>Genomic Encyclopedia of Type Strains, Phase IV (KMG-IV): sequencing the most valuable type-strain genomes for metagenomic binning, comparative biology and taxonomic classification.</title>
        <authorList>
            <person name="Goeker M."/>
        </authorList>
    </citation>
    <scope>NUCLEOTIDE SEQUENCE [LARGE SCALE GENOMIC DNA]</scope>
    <source>
        <strain evidence="13 14">DSM 45615</strain>
    </source>
</reference>
<gene>
    <name evidence="13" type="ORF">HNP84_001207</name>
</gene>
<keyword evidence="8 11" id="KW-0472">Membrane</keyword>
<dbReference type="PANTHER" id="PTHR43045:SF1">
    <property type="entry name" value="SHIKIMATE TRANSPORTER"/>
    <property type="match status" value="1"/>
</dbReference>
<feature type="transmembrane region" description="Helical" evidence="11">
    <location>
        <begin position="312"/>
        <end position="336"/>
    </location>
</feature>
<comment type="similarity">
    <text evidence="2">Belongs to the major facilitator superfamily. Metabolite:H+ Symporter (MHS) family (TC 2.A.1.6) family.</text>
</comment>
<dbReference type="AlphaFoldDB" id="A0A840P0T0"/>
<evidence type="ECO:0000313" key="13">
    <source>
        <dbReference type="EMBL" id="MBB5131501.1"/>
    </source>
</evidence>
<feature type="transmembrane region" description="Helical" evidence="11">
    <location>
        <begin position="133"/>
        <end position="155"/>
    </location>
</feature>
<sequence>MGTALEWYDFFIYGTAAALVFGDLFFPGDDPAAGTLAAFATFGVGFLFRPLGGIVFGHLGDRIGRRATLIATTLIMGIATGLIGLLPTYDAIGLWAPALLTLLRICQGLGAGAEFGGASTLLAEHAPPGRRGFYCSFAQTGVQIGLVLGTGAFLLVGLMPEGPRESWGWRLPFLAGFAMIAVALYVRLRVAESPVFRRMESTRRVVRMPVLEAVRRHPRGLLIGIGAHIGDTALIYTLATFTVSYATAELGLPGSTVLAGVLIFGVVVIALQPVYGALSDRVGRRPLNIFSVVFAALFWFPYFLLVQTGTPALIHLAMVVMTAFGFAPMVAVQPAFYAELFGARVRYSGFATSRELSTALVGFSPFVAAYLTGLLDGAPWLVAAYLVATALVTLVAFVFSAETKDMDITAIDPGRPETFGAAGSGTAG</sequence>
<dbReference type="RefSeq" id="WP_221335885.1">
    <property type="nucleotide sequence ID" value="NZ_BAABIX010000022.1"/>
</dbReference>
<evidence type="ECO:0000259" key="12">
    <source>
        <dbReference type="PROSITE" id="PS50850"/>
    </source>
</evidence>
<feature type="transmembrane region" description="Helical" evidence="11">
    <location>
        <begin position="257"/>
        <end position="275"/>
    </location>
</feature>
<comment type="subcellular location">
    <subcellularLocation>
        <location evidence="1">Cell membrane</location>
        <topology evidence="1">Multi-pass membrane protein</topology>
    </subcellularLocation>
</comment>
<keyword evidence="5 11" id="KW-0812">Transmembrane</keyword>
<feature type="transmembrane region" description="Helical" evidence="11">
    <location>
        <begin position="7"/>
        <end position="26"/>
    </location>
</feature>
<dbReference type="Pfam" id="PF07690">
    <property type="entry name" value="MFS_1"/>
    <property type="match status" value="1"/>
</dbReference>
<comment type="caution">
    <text evidence="13">The sequence shown here is derived from an EMBL/GenBank/DDBJ whole genome shotgun (WGS) entry which is preliminary data.</text>
</comment>
<feature type="transmembrane region" description="Helical" evidence="11">
    <location>
        <begin position="92"/>
        <end position="112"/>
    </location>
</feature>
<keyword evidence="6" id="KW-0769">Symport</keyword>
<evidence type="ECO:0000256" key="3">
    <source>
        <dbReference type="ARBA" id="ARBA00022448"/>
    </source>
</evidence>
<evidence type="ECO:0000256" key="2">
    <source>
        <dbReference type="ARBA" id="ARBA00008240"/>
    </source>
</evidence>
<dbReference type="PANTHER" id="PTHR43045">
    <property type="entry name" value="SHIKIMATE TRANSPORTER"/>
    <property type="match status" value="1"/>
</dbReference>
<feature type="transmembrane region" description="Helical" evidence="11">
    <location>
        <begin position="32"/>
        <end position="56"/>
    </location>
</feature>
<dbReference type="CDD" id="cd17369">
    <property type="entry name" value="MFS_ShiA_like"/>
    <property type="match status" value="1"/>
</dbReference>
<evidence type="ECO:0000256" key="1">
    <source>
        <dbReference type="ARBA" id="ARBA00004651"/>
    </source>
</evidence>
<keyword evidence="14" id="KW-1185">Reference proteome</keyword>
<evidence type="ECO:0000313" key="14">
    <source>
        <dbReference type="Proteomes" id="UP000578449"/>
    </source>
</evidence>
<dbReference type="Proteomes" id="UP000578449">
    <property type="component" value="Unassembled WGS sequence"/>
</dbReference>
<dbReference type="PROSITE" id="PS50850">
    <property type="entry name" value="MFS"/>
    <property type="match status" value="1"/>
</dbReference>
<evidence type="ECO:0000256" key="9">
    <source>
        <dbReference type="ARBA" id="ARBA00037295"/>
    </source>
</evidence>
<dbReference type="FunFam" id="1.20.1250.20:FF:000001">
    <property type="entry name" value="Dicarboxylate MFS transporter"/>
    <property type="match status" value="1"/>
</dbReference>
<dbReference type="GO" id="GO:0005886">
    <property type="term" value="C:plasma membrane"/>
    <property type="evidence" value="ECO:0007669"/>
    <property type="project" value="UniProtKB-SubCell"/>
</dbReference>
<dbReference type="Gene3D" id="1.20.1250.20">
    <property type="entry name" value="MFS general substrate transporter like domains"/>
    <property type="match status" value="2"/>
</dbReference>
<keyword evidence="7 11" id="KW-1133">Transmembrane helix</keyword>
<feature type="transmembrane region" description="Helical" evidence="11">
    <location>
        <begin position="221"/>
        <end position="245"/>
    </location>
</feature>
<evidence type="ECO:0000256" key="4">
    <source>
        <dbReference type="ARBA" id="ARBA00022475"/>
    </source>
</evidence>
<dbReference type="InterPro" id="IPR011701">
    <property type="entry name" value="MFS"/>
</dbReference>
<proteinExistence type="inferred from homology"/>
<feature type="transmembrane region" description="Helical" evidence="11">
    <location>
        <begin position="380"/>
        <end position="399"/>
    </location>
</feature>
<feature type="domain" description="Major facilitator superfamily (MFS) profile" evidence="12">
    <location>
        <begin position="1"/>
        <end position="404"/>
    </location>
</feature>
<dbReference type="EMBL" id="JACHGN010000002">
    <property type="protein sequence ID" value="MBB5131501.1"/>
    <property type="molecule type" value="Genomic_DNA"/>
</dbReference>
<evidence type="ECO:0000256" key="11">
    <source>
        <dbReference type="SAM" id="Phobius"/>
    </source>
</evidence>
<evidence type="ECO:0000256" key="6">
    <source>
        <dbReference type="ARBA" id="ARBA00022847"/>
    </source>
</evidence>
<feature type="transmembrane region" description="Helical" evidence="11">
    <location>
        <begin position="356"/>
        <end position="374"/>
    </location>
</feature>
<accession>A0A840P0T0</accession>
<feature type="transmembrane region" description="Helical" evidence="11">
    <location>
        <begin position="287"/>
        <end position="306"/>
    </location>
</feature>
<evidence type="ECO:0000256" key="10">
    <source>
        <dbReference type="ARBA" id="ARBA00039918"/>
    </source>
</evidence>
<feature type="transmembrane region" description="Helical" evidence="11">
    <location>
        <begin position="68"/>
        <end position="86"/>
    </location>
</feature>